<dbReference type="InterPro" id="IPR002942">
    <property type="entry name" value="S4_RNA-bd"/>
</dbReference>
<dbReference type="GO" id="GO:0005829">
    <property type="term" value="C:cytosol"/>
    <property type="evidence" value="ECO:0007669"/>
    <property type="project" value="TreeGrafter"/>
</dbReference>
<evidence type="ECO:0000256" key="5">
    <source>
        <dbReference type="ARBA" id="ARBA00022840"/>
    </source>
</evidence>
<dbReference type="InterPro" id="IPR002305">
    <property type="entry name" value="aa-tRNA-synth_Ic"/>
</dbReference>
<feature type="short sequence motif" description="'KMSKS' region" evidence="10">
    <location>
        <begin position="242"/>
        <end position="246"/>
    </location>
</feature>
<dbReference type="InterPro" id="IPR002307">
    <property type="entry name" value="Tyr-tRNA-ligase"/>
</dbReference>
<dbReference type="FunFam" id="3.10.290.10:FF:000022">
    <property type="entry name" value="Tyrosine--tRNA ligase"/>
    <property type="match status" value="1"/>
</dbReference>
<dbReference type="EMBL" id="CP162551">
    <property type="protein sequence ID" value="XDI37796.1"/>
    <property type="molecule type" value="Genomic_DNA"/>
</dbReference>
<dbReference type="EC" id="6.1.1.1" evidence="10"/>
<keyword evidence="5 10" id="KW-0067">ATP-binding</keyword>
<evidence type="ECO:0000256" key="11">
    <source>
        <dbReference type="PROSITE-ProRule" id="PRU00182"/>
    </source>
</evidence>
<evidence type="ECO:0000256" key="10">
    <source>
        <dbReference type="HAMAP-Rule" id="MF_02007"/>
    </source>
</evidence>
<dbReference type="PANTHER" id="PTHR11766:SF1">
    <property type="entry name" value="TYROSINE--TRNA LIGASE"/>
    <property type="match status" value="1"/>
</dbReference>
<dbReference type="NCBIfam" id="TIGR00234">
    <property type="entry name" value="tyrS"/>
    <property type="match status" value="1"/>
</dbReference>
<evidence type="ECO:0000256" key="4">
    <source>
        <dbReference type="ARBA" id="ARBA00022741"/>
    </source>
</evidence>
<gene>
    <name evidence="10 13" type="primary">tyrS</name>
    <name evidence="13" type="ORF">AB3N04_05610</name>
</gene>
<feature type="binding site" evidence="10">
    <location>
        <position position="245"/>
    </location>
    <ligand>
        <name>ATP</name>
        <dbReference type="ChEBI" id="CHEBI:30616"/>
    </ligand>
</feature>
<dbReference type="InterPro" id="IPR014729">
    <property type="entry name" value="Rossmann-like_a/b/a_fold"/>
</dbReference>
<evidence type="ECO:0000256" key="1">
    <source>
        <dbReference type="ARBA" id="ARBA00011738"/>
    </source>
</evidence>
<evidence type="ECO:0000256" key="7">
    <source>
        <dbReference type="ARBA" id="ARBA00022917"/>
    </source>
</evidence>
<comment type="subcellular location">
    <subcellularLocation>
        <location evidence="10">Cytoplasm</location>
    </subcellularLocation>
</comment>
<sequence length="414" mass="47220">MNEVIKQLTAEQVTEVKRQMTIYTQGVQDIIPVEELEMKVAKSVVENRPLKIKLGLDPSAPDVHLGHTVVLKKMRQFQENGHVIQLLIGDFTGKIGDPTGKSVARKPLTDEEVKHNAKTYFEQFGKVLDMDKIELHYNSKWLSQLSFEDVIQLAGKITVARLMERDDFEERTALGKPISLHEFFYPLMQGYDSVVLECDIELGGTDQHFNILMGRHFQEKSGKEKQVAMLMPLLEGLDGVEKMSKSKKNYIGIDESPQEMYGKSMSIPDELMNKYFELITDFSPEQMATIKRDLELGALHPRDAKMFLGKTIVRMYHGEEAAEEAEQHFVAVFQQGQIPDEMPVIEWKGNKEMPIIEFLVELQMLSSKSEARRMIDNKGIKLNGEKIEDTGFKVTITDGLVVQVGKRKFIKVKL</sequence>
<keyword evidence="6 11" id="KW-0694">RNA-binding</keyword>
<feature type="short sequence motif" description="'HIGH' region" evidence="10">
    <location>
        <begin position="58"/>
        <end position="67"/>
    </location>
</feature>
<accession>A0AB39BV55</accession>
<dbReference type="FunFam" id="1.10.240.10:FF:000006">
    <property type="entry name" value="Tyrosine--tRNA ligase"/>
    <property type="match status" value="1"/>
</dbReference>
<dbReference type="GO" id="GO:0003723">
    <property type="term" value="F:RNA binding"/>
    <property type="evidence" value="ECO:0007669"/>
    <property type="project" value="UniProtKB-KW"/>
</dbReference>
<dbReference type="GO" id="GO:0005524">
    <property type="term" value="F:ATP binding"/>
    <property type="evidence" value="ECO:0007669"/>
    <property type="project" value="UniProtKB-UniRule"/>
</dbReference>
<dbReference type="Gene3D" id="3.10.290.10">
    <property type="entry name" value="RNA-binding S4 domain"/>
    <property type="match status" value="1"/>
</dbReference>
<keyword evidence="8 10" id="KW-0030">Aminoacyl-tRNA synthetase</keyword>
<dbReference type="PANTHER" id="PTHR11766">
    <property type="entry name" value="TYROSYL-TRNA SYNTHETASE"/>
    <property type="match status" value="1"/>
</dbReference>
<name>A0AB39BV55_9BACI</name>
<dbReference type="InterPro" id="IPR001412">
    <property type="entry name" value="aa-tRNA-synth_I_CS"/>
</dbReference>
<dbReference type="HAMAP" id="MF_02007">
    <property type="entry name" value="Tyr_tRNA_synth_type2"/>
    <property type="match status" value="1"/>
</dbReference>
<dbReference type="Pfam" id="PF22421">
    <property type="entry name" value="SYY_C-terminal"/>
    <property type="match status" value="1"/>
</dbReference>
<dbReference type="InterPro" id="IPR024088">
    <property type="entry name" value="Tyr-tRNA-ligase_bac-type"/>
</dbReference>
<comment type="subunit">
    <text evidence="1 10">Homodimer.</text>
</comment>
<dbReference type="CDD" id="cd00805">
    <property type="entry name" value="TyrRS_core"/>
    <property type="match status" value="1"/>
</dbReference>
<dbReference type="FunFam" id="3.40.50.620:FF:000061">
    <property type="entry name" value="Tyrosine--tRNA ligase"/>
    <property type="match status" value="1"/>
</dbReference>
<dbReference type="Gene3D" id="1.10.240.10">
    <property type="entry name" value="Tyrosyl-Transfer RNA Synthetase"/>
    <property type="match status" value="1"/>
</dbReference>
<dbReference type="InterPro" id="IPR054608">
    <property type="entry name" value="SYY-like_C"/>
</dbReference>
<comment type="similarity">
    <text evidence="10">Belongs to the class-I aminoacyl-tRNA synthetase family. TyrS type 2 subfamily.</text>
</comment>
<evidence type="ECO:0000313" key="13">
    <source>
        <dbReference type="EMBL" id="XDI37796.1"/>
    </source>
</evidence>
<evidence type="ECO:0000256" key="8">
    <source>
        <dbReference type="ARBA" id="ARBA00023146"/>
    </source>
</evidence>
<evidence type="ECO:0000256" key="6">
    <source>
        <dbReference type="ARBA" id="ARBA00022884"/>
    </source>
</evidence>
<protein>
    <recommendedName>
        <fullName evidence="10">Tyrosine--tRNA ligase</fullName>
        <ecNumber evidence="10">6.1.1.1</ecNumber>
    </recommendedName>
    <alternativeName>
        <fullName evidence="10">Tyrosyl-tRNA synthetase</fullName>
        <shortName evidence="10">TyrRS</shortName>
    </alternativeName>
</protein>
<dbReference type="InterPro" id="IPR024108">
    <property type="entry name" value="Tyr-tRNA-ligase_bac_2"/>
</dbReference>
<proteinExistence type="inferred from homology"/>
<dbReference type="CDD" id="cd00165">
    <property type="entry name" value="S4"/>
    <property type="match status" value="1"/>
</dbReference>
<feature type="domain" description="RNA-binding S4" evidence="12">
    <location>
        <begin position="353"/>
        <end position="411"/>
    </location>
</feature>
<dbReference type="PROSITE" id="PS50889">
    <property type="entry name" value="S4"/>
    <property type="match status" value="1"/>
</dbReference>
<evidence type="ECO:0000259" key="12">
    <source>
        <dbReference type="SMART" id="SM00363"/>
    </source>
</evidence>
<dbReference type="InterPro" id="IPR036986">
    <property type="entry name" value="S4_RNA-bd_sf"/>
</dbReference>
<reference evidence="13" key="1">
    <citation type="submission" date="2024-07" db="EMBL/GenBank/DDBJ databases">
        <title>Identification and characteristics of an arsenic-resistant bacterial isolate, which belongs to a novel species.</title>
        <authorList>
            <person name="Juszczyk A."/>
            <person name="Kowalczyk A."/>
            <person name="Was K."/>
            <person name="Kosowicz W."/>
            <person name="Budzyn A."/>
            <person name="Latowski D."/>
        </authorList>
    </citation>
    <scope>NUCLEOTIDE SEQUENCE</scope>
    <source>
        <strain evidence="13">As8PL</strain>
    </source>
</reference>
<dbReference type="PRINTS" id="PR01040">
    <property type="entry name" value="TRNASYNTHTYR"/>
</dbReference>
<comment type="catalytic activity">
    <reaction evidence="9 10">
        <text>tRNA(Tyr) + L-tyrosine + ATP = L-tyrosyl-tRNA(Tyr) + AMP + diphosphate + H(+)</text>
        <dbReference type="Rhea" id="RHEA:10220"/>
        <dbReference type="Rhea" id="RHEA-COMP:9706"/>
        <dbReference type="Rhea" id="RHEA-COMP:9707"/>
        <dbReference type="ChEBI" id="CHEBI:15378"/>
        <dbReference type="ChEBI" id="CHEBI:30616"/>
        <dbReference type="ChEBI" id="CHEBI:33019"/>
        <dbReference type="ChEBI" id="CHEBI:58315"/>
        <dbReference type="ChEBI" id="CHEBI:78442"/>
        <dbReference type="ChEBI" id="CHEBI:78536"/>
        <dbReference type="ChEBI" id="CHEBI:456215"/>
        <dbReference type="EC" id="6.1.1.1"/>
    </reaction>
</comment>
<dbReference type="AlphaFoldDB" id="A0AB39BV55"/>
<evidence type="ECO:0000256" key="2">
    <source>
        <dbReference type="ARBA" id="ARBA00022490"/>
    </source>
</evidence>
<evidence type="ECO:0000256" key="3">
    <source>
        <dbReference type="ARBA" id="ARBA00022598"/>
    </source>
</evidence>
<keyword evidence="3 10" id="KW-0436">Ligase</keyword>
<dbReference type="Gene3D" id="3.40.50.620">
    <property type="entry name" value="HUPs"/>
    <property type="match status" value="1"/>
</dbReference>
<dbReference type="GO" id="GO:0006437">
    <property type="term" value="P:tyrosyl-tRNA aminoacylation"/>
    <property type="evidence" value="ECO:0007669"/>
    <property type="project" value="UniProtKB-UniRule"/>
</dbReference>
<dbReference type="SUPFAM" id="SSF55174">
    <property type="entry name" value="Alpha-L RNA-binding motif"/>
    <property type="match status" value="1"/>
</dbReference>
<dbReference type="GO" id="GO:0004831">
    <property type="term" value="F:tyrosine-tRNA ligase activity"/>
    <property type="evidence" value="ECO:0007669"/>
    <property type="project" value="UniProtKB-UniRule"/>
</dbReference>
<comment type="function">
    <text evidence="10">Catalyzes the attachment of tyrosine to tRNA(Tyr) in a two-step reaction: tyrosine is first activated by ATP to form Tyr-AMP and then transferred to the acceptor end of tRNA(Tyr).</text>
</comment>
<evidence type="ECO:0000256" key="9">
    <source>
        <dbReference type="ARBA" id="ARBA00048248"/>
    </source>
</evidence>
<organism evidence="13">
    <name type="scientific">Alkalihalophilus sp. As8PL</name>
    <dbReference type="NCBI Taxonomy" id="3237103"/>
    <lineage>
        <taxon>Bacteria</taxon>
        <taxon>Bacillati</taxon>
        <taxon>Bacillota</taxon>
        <taxon>Bacilli</taxon>
        <taxon>Bacillales</taxon>
        <taxon>Bacillaceae</taxon>
        <taxon>Alkalihalophilus</taxon>
    </lineage>
</organism>
<dbReference type="Pfam" id="PF00579">
    <property type="entry name" value="tRNA-synt_1b"/>
    <property type="match status" value="1"/>
</dbReference>
<keyword evidence="4 10" id="KW-0547">Nucleotide-binding</keyword>
<keyword evidence="7 10" id="KW-0648">Protein biosynthesis</keyword>
<dbReference type="SMART" id="SM00363">
    <property type="entry name" value="S4"/>
    <property type="match status" value="1"/>
</dbReference>
<dbReference type="SUPFAM" id="SSF52374">
    <property type="entry name" value="Nucleotidylyl transferase"/>
    <property type="match status" value="1"/>
</dbReference>
<dbReference type="RefSeq" id="WP_368505124.1">
    <property type="nucleotide sequence ID" value="NZ_CP162551.1"/>
</dbReference>
<keyword evidence="2 10" id="KW-0963">Cytoplasm</keyword>
<dbReference type="PROSITE" id="PS00178">
    <property type="entry name" value="AA_TRNA_LIGASE_I"/>
    <property type="match status" value="1"/>
</dbReference>